<dbReference type="InterPro" id="IPR035903">
    <property type="entry name" value="HesB-like_dom_sf"/>
</dbReference>
<protein>
    <submittedName>
        <fullName evidence="2">Iron-sulfur cluster insertion protein ErpA</fullName>
    </submittedName>
</protein>
<keyword evidence="3" id="KW-1185">Reference proteome</keyword>
<dbReference type="Proteomes" id="UP000637906">
    <property type="component" value="Unassembled WGS sequence"/>
</dbReference>
<dbReference type="InterPro" id="IPR016092">
    <property type="entry name" value="ATAP"/>
</dbReference>
<dbReference type="Gene3D" id="2.60.300.12">
    <property type="entry name" value="HesB-like domain"/>
    <property type="match status" value="1"/>
</dbReference>
<dbReference type="InterPro" id="IPR000361">
    <property type="entry name" value="ATAP_core_dom"/>
</dbReference>
<evidence type="ECO:0000259" key="1">
    <source>
        <dbReference type="Pfam" id="PF01521"/>
    </source>
</evidence>
<dbReference type="GO" id="GO:0051539">
    <property type="term" value="F:4 iron, 4 sulfur cluster binding"/>
    <property type="evidence" value="ECO:0007669"/>
    <property type="project" value="TreeGrafter"/>
</dbReference>
<comment type="caution">
    <text evidence="2">The sequence shown here is derived from an EMBL/GenBank/DDBJ whole genome shotgun (WGS) entry which is preliminary data.</text>
</comment>
<dbReference type="GO" id="GO:0051537">
    <property type="term" value="F:2 iron, 2 sulfur cluster binding"/>
    <property type="evidence" value="ECO:0007669"/>
    <property type="project" value="TreeGrafter"/>
</dbReference>
<dbReference type="SUPFAM" id="SSF89360">
    <property type="entry name" value="HesB-like domain"/>
    <property type="match status" value="1"/>
</dbReference>
<name>A0A8J3HSV4_9RICK</name>
<gene>
    <name evidence="2" type="primary">erpA</name>
    <name evidence="2" type="ORF">sL5_06260</name>
</gene>
<dbReference type="AlphaFoldDB" id="A0A8J3HSV4"/>
<proteinExistence type="predicted"/>
<reference evidence="2 3" key="1">
    <citation type="journal article" date="2021" name="Microb. Ecol.">
        <title>Candidatus Mesenet longicola: Novel Endosymbionts of Brontispa longissima that Induce Cytoplasmic Incompatibility.</title>
        <authorList>
            <person name="Takano S."/>
            <person name="Gotoh Y."/>
            <person name="Hayashi T."/>
        </authorList>
    </citation>
    <scope>NUCLEOTIDE SEQUENCE [LARGE SCALE GENOMIC DNA]</scope>
    <source>
        <strain evidence="2">L5</strain>
    </source>
</reference>
<dbReference type="GO" id="GO:0005506">
    <property type="term" value="F:iron ion binding"/>
    <property type="evidence" value="ECO:0007669"/>
    <property type="project" value="TreeGrafter"/>
</dbReference>
<dbReference type="NCBIfam" id="TIGR00049">
    <property type="entry name" value="iron-sulfur cluster assembly accessory protein"/>
    <property type="match status" value="1"/>
</dbReference>
<dbReference type="NCBIfam" id="NF010147">
    <property type="entry name" value="PRK13623.1"/>
    <property type="match status" value="1"/>
</dbReference>
<dbReference type="EMBL" id="BNGU01000023">
    <property type="protein sequence ID" value="GHM59633.1"/>
    <property type="molecule type" value="Genomic_DNA"/>
</dbReference>
<organism evidence="2 3">
    <name type="scientific">Candidatus Mesenet longicola</name>
    <dbReference type="NCBI Taxonomy" id="1892558"/>
    <lineage>
        <taxon>Bacteria</taxon>
        <taxon>Pseudomonadati</taxon>
        <taxon>Pseudomonadota</taxon>
        <taxon>Alphaproteobacteria</taxon>
        <taxon>Rickettsiales</taxon>
        <taxon>Anaplasmataceae</taxon>
        <taxon>Candidatus Mesenet</taxon>
    </lineage>
</organism>
<dbReference type="PANTHER" id="PTHR43011:SF1">
    <property type="entry name" value="IRON-SULFUR CLUSTER ASSEMBLY 2 HOMOLOG, MITOCHONDRIAL"/>
    <property type="match status" value="1"/>
</dbReference>
<feature type="domain" description="Core" evidence="1">
    <location>
        <begin position="6"/>
        <end position="69"/>
    </location>
</feature>
<dbReference type="PANTHER" id="PTHR43011">
    <property type="entry name" value="IRON-SULFUR CLUSTER ASSEMBLY 2 HOMOLOG, MITOCHONDRIAL"/>
    <property type="match status" value="1"/>
</dbReference>
<dbReference type="GO" id="GO:0016226">
    <property type="term" value="P:iron-sulfur cluster assembly"/>
    <property type="evidence" value="ECO:0007669"/>
    <property type="project" value="InterPro"/>
</dbReference>
<dbReference type="Pfam" id="PF01521">
    <property type="entry name" value="Fe-S_biosyn"/>
    <property type="match status" value="2"/>
</dbReference>
<sequence>MSMNYNITLTENAIKKVHSLIDEEGSSNSALRVLVSGGGCSGFQYNFKMDEVQNDDEDDDYDIEDDDFDYEEDDEDELDASGIMINDECGKPILLVDNNSAQFLKNSVVDYTEDLNGSGFIIKNPLAKSRCGCGNSFAV</sequence>
<feature type="domain" description="Core" evidence="1">
    <location>
        <begin position="94"/>
        <end position="135"/>
    </location>
</feature>
<evidence type="ECO:0000313" key="2">
    <source>
        <dbReference type="EMBL" id="GHM59633.1"/>
    </source>
</evidence>
<evidence type="ECO:0000313" key="3">
    <source>
        <dbReference type="Proteomes" id="UP000637906"/>
    </source>
</evidence>
<accession>A0A8J3HSV4</accession>